<dbReference type="Proteomes" id="UP000311469">
    <property type="component" value="Chromosome cSF1"/>
</dbReference>
<evidence type="ECO:0000256" key="1">
    <source>
        <dbReference type="SAM" id="MobiDB-lite"/>
    </source>
</evidence>
<evidence type="ECO:0000259" key="2">
    <source>
        <dbReference type="Pfam" id="PF13400"/>
    </source>
</evidence>
<name>A0A5B8CDS0_SPHSA</name>
<dbReference type="KEGG" id="sufl:FIL70_03310"/>
<evidence type="ECO:0000313" key="3">
    <source>
        <dbReference type="EMBL" id="QDC36416.1"/>
    </source>
</evidence>
<feature type="region of interest" description="Disordered" evidence="1">
    <location>
        <begin position="506"/>
        <end position="529"/>
    </location>
</feature>
<organism evidence="3 4">
    <name type="scientific">Sphingobium fuliginis ATCC 27551</name>
    <dbReference type="NCBI Taxonomy" id="1208342"/>
    <lineage>
        <taxon>Bacteria</taxon>
        <taxon>Pseudomonadati</taxon>
        <taxon>Pseudomonadota</taxon>
        <taxon>Alphaproteobacteria</taxon>
        <taxon>Sphingomonadales</taxon>
        <taxon>Sphingomonadaceae</taxon>
        <taxon>Sphingobium</taxon>
    </lineage>
</organism>
<sequence>MRDPMSRARKSLLQSTGGAVAPTVALSLFALIAAGGIAFDYARLAGMDSELQSAADQAALAAASQLDGATGACSRAANAARNLIANSSRFANDGSTPRITIADEPACDATGAIRFYETKDKSKAATNDATANFVEVTVGTRSAFYALTPIVSAISSGPVSGTAYAGVGSAICGAVPFFICNPDEPDGNTNSHYAVSIPSGTGIVMAEGGTQWGPGNFGFVDQAGRGASSVAEALASNALYSNCAPTENVTMETGNLLNAVRDSLNMRFDFPPGNSSACSNPPCSPSTNVRKDVVRGATCSWQENPADNTNYESKRYRPTTAAVLSPTITPEIMGFPRDLMHSIGASNYTSRIGNGVWDRAAYFRSNHPSVDWQNTAGLGPNVTRYQTYLWEAEDPAARLAPRATTGNPNLSTYSTPQAGQCNYPGVAPNTNNIDRRRLTAAVVNCKLADKNKQLNGKKTIPVAGYIDVFMVEPSMDRTKCGGTPSNQTGCSASYTSRNDVYVEVIGSSGTGEGGGTPQITRRDTPRLIE</sequence>
<accession>A0A5B8CDS0</accession>
<gene>
    <name evidence="3" type="ORF">FIL70_03310</name>
</gene>
<dbReference type="InterPro" id="IPR028087">
    <property type="entry name" value="Tad_N"/>
</dbReference>
<feature type="compositionally biased region" description="Basic and acidic residues" evidence="1">
    <location>
        <begin position="520"/>
        <end position="529"/>
    </location>
</feature>
<evidence type="ECO:0000313" key="4">
    <source>
        <dbReference type="Proteomes" id="UP000311469"/>
    </source>
</evidence>
<dbReference type="Pfam" id="PF13400">
    <property type="entry name" value="Tad"/>
    <property type="match status" value="1"/>
</dbReference>
<proteinExistence type="predicted"/>
<reference evidence="3 4" key="1">
    <citation type="submission" date="2019-06" db="EMBL/GenBank/DDBJ databases">
        <title>Genome organization and adaptive potential of archetypical organophosphate degarding Sphingobium fuliginis ATCC 27551.</title>
        <authorList>
            <person name="Sarwar A."/>
            <person name="Parthasarathy S."/>
            <person name="Singh C."/>
            <person name="Siddavattam D."/>
        </authorList>
    </citation>
    <scope>NUCLEOTIDE SEQUENCE [LARGE SCALE GENOMIC DNA]</scope>
    <source>
        <strain evidence="3 4">ATCC 27551</strain>
    </source>
</reference>
<dbReference type="AlphaFoldDB" id="A0A5B8CDS0"/>
<protein>
    <recommendedName>
        <fullName evidence="2">Putative Flp pilus-assembly TadG-like N-terminal domain-containing protein</fullName>
    </recommendedName>
</protein>
<feature type="domain" description="Putative Flp pilus-assembly TadG-like N-terminal" evidence="2">
    <location>
        <begin position="18"/>
        <end position="64"/>
    </location>
</feature>
<dbReference type="EMBL" id="CP041016">
    <property type="protein sequence ID" value="QDC36416.1"/>
    <property type="molecule type" value="Genomic_DNA"/>
</dbReference>